<dbReference type="Proteomes" id="UP001589818">
    <property type="component" value="Unassembled WGS sequence"/>
</dbReference>
<sequence>MKLRNYLASLVIAVASTPSEVPGRGLQRRPRAAEIDAGGRVSALADHNDV</sequence>
<gene>
    <name evidence="1" type="ORF">ACFFJ8_34165</name>
</gene>
<accession>A0ABV6JKD7</accession>
<dbReference type="EMBL" id="JBHLVF010000058">
    <property type="protein sequence ID" value="MFC0396387.1"/>
    <property type="molecule type" value="Genomic_DNA"/>
</dbReference>
<name>A0ABV6JKD7_9BACL</name>
<reference evidence="1 2" key="1">
    <citation type="submission" date="2024-09" db="EMBL/GenBank/DDBJ databases">
        <authorList>
            <person name="Sun Q."/>
            <person name="Mori K."/>
        </authorList>
    </citation>
    <scope>NUCLEOTIDE SEQUENCE [LARGE SCALE GENOMIC DNA]</scope>
    <source>
        <strain evidence="1 2">CCM 4839</strain>
    </source>
</reference>
<evidence type="ECO:0000313" key="2">
    <source>
        <dbReference type="Proteomes" id="UP001589818"/>
    </source>
</evidence>
<dbReference type="RefSeq" id="WP_204822773.1">
    <property type="nucleotide sequence ID" value="NZ_JANHOF010000032.1"/>
</dbReference>
<comment type="caution">
    <text evidence="1">The sequence shown here is derived from an EMBL/GenBank/DDBJ whole genome shotgun (WGS) entry which is preliminary data.</text>
</comment>
<proteinExistence type="predicted"/>
<protein>
    <submittedName>
        <fullName evidence="1">Uncharacterized protein</fullName>
    </submittedName>
</protein>
<organism evidence="1 2">
    <name type="scientific">Paenibacillus mendelii</name>
    <dbReference type="NCBI Taxonomy" id="206163"/>
    <lineage>
        <taxon>Bacteria</taxon>
        <taxon>Bacillati</taxon>
        <taxon>Bacillota</taxon>
        <taxon>Bacilli</taxon>
        <taxon>Bacillales</taxon>
        <taxon>Paenibacillaceae</taxon>
        <taxon>Paenibacillus</taxon>
    </lineage>
</organism>
<keyword evidence="2" id="KW-1185">Reference proteome</keyword>
<evidence type="ECO:0000313" key="1">
    <source>
        <dbReference type="EMBL" id="MFC0396387.1"/>
    </source>
</evidence>